<evidence type="ECO:0000313" key="1">
    <source>
        <dbReference type="EMBL" id="MBB3877929.1"/>
    </source>
</evidence>
<evidence type="ECO:0000313" key="2">
    <source>
        <dbReference type="Proteomes" id="UP000538670"/>
    </source>
</evidence>
<accession>A0A7W6A8J7</accession>
<gene>
    <name evidence="1" type="ORF">GGR48_000332</name>
</gene>
<dbReference type="RefSeq" id="WP_183950161.1">
    <property type="nucleotide sequence ID" value="NZ_JACIDH010000001.1"/>
</dbReference>
<dbReference type="AlphaFoldDB" id="A0A7W6A8J7"/>
<reference evidence="1 2" key="1">
    <citation type="submission" date="2020-08" db="EMBL/GenBank/DDBJ databases">
        <title>Genomic Encyclopedia of Type Strains, Phase IV (KMG-IV): sequencing the most valuable type-strain genomes for metagenomic binning, comparative biology and taxonomic classification.</title>
        <authorList>
            <person name="Goeker M."/>
        </authorList>
    </citation>
    <scope>NUCLEOTIDE SEQUENCE [LARGE SCALE GENOMIC DNA]</scope>
    <source>
        <strain evidence="1 2">DSM 19512</strain>
    </source>
</reference>
<dbReference type="EMBL" id="JACIDH010000001">
    <property type="protein sequence ID" value="MBB3877929.1"/>
    <property type="molecule type" value="Genomic_DNA"/>
</dbReference>
<sequence length="228" mass="25849">MTARILVACEFSGTVREAFNRRGYDAWSCDLLPDERGSNRHIRADVREVLLDGWDMLIVAHPPCTRLCNSGVRWLTKPPTGRTLDEMWQDLDDGAALFSTLWNAPIARIAVENPIMHRHAKVRIDHYEEPAQSVQPWQFGEWESKRTCLWLRGLPKLLPTYRNYAEAGIALGIAEGEKPAARVHRHSGWGNHGIIRARERSRFFPGIAAAMADQWGPLLTMPSDRMAA</sequence>
<dbReference type="Proteomes" id="UP000538670">
    <property type="component" value="Unassembled WGS sequence"/>
</dbReference>
<comment type="caution">
    <text evidence="1">The sequence shown here is derived from an EMBL/GenBank/DDBJ whole genome shotgun (WGS) entry which is preliminary data.</text>
</comment>
<evidence type="ECO:0008006" key="3">
    <source>
        <dbReference type="Google" id="ProtNLM"/>
    </source>
</evidence>
<protein>
    <recommendedName>
        <fullName evidence="3">DNA cytosine methyltransferase</fullName>
    </recommendedName>
</protein>
<keyword evidence="2" id="KW-1185">Reference proteome</keyword>
<proteinExistence type="predicted"/>
<organism evidence="1 2">
    <name type="scientific">Sphingomonas pseudosanguinis</name>
    <dbReference type="NCBI Taxonomy" id="413712"/>
    <lineage>
        <taxon>Bacteria</taxon>
        <taxon>Pseudomonadati</taxon>
        <taxon>Pseudomonadota</taxon>
        <taxon>Alphaproteobacteria</taxon>
        <taxon>Sphingomonadales</taxon>
        <taxon>Sphingomonadaceae</taxon>
        <taxon>Sphingomonas</taxon>
    </lineage>
</organism>
<name>A0A7W6A8J7_9SPHN</name>